<evidence type="ECO:0000259" key="1">
    <source>
        <dbReference type="PROSITE" id="PS51379"/>
    </source>
</evidence>
<dbReference type="Pfam" id="PF13459">
    <property type="entry name" value="Fer4_15"/>
    <property type="match status" value="1"/>
</dbReference>
<reference evidence="2 3" key="1">
    <citation type="submission" date="2017-09" db="EMBL/GenBank/DDBJ databases">
        <title>Depth-based differentiation of microbial function through sediment-hosted aquifers and enrichment of novel symbionts in the deep terrestrial subsurface.</title>
        <authorList>
            <person name="Probst A.J."/>
            <person name="Ladd B."/>
            <person name="Jarett J.K."/>
            <person name="Geller-Mcgrath D.E."/>
            <person name="Sieber C.M."/>
            <person name="Emerson J.B."/>
            <person name="Anantharaman K."/>
            <person name="Thomas B.C."/>
            <person name="Malmstrom R."/>
            <person name="Stieglmeier M."/>
            <person name="Klingl A."/>
            <person name="Woyke T."/>
            <person name="Ryan C.M."/>
            <person name="Banfield J.F."/>
        </authorList>
    </citation>
    <scope>NUCLEOTIDE SEQUENCE [LARGE SCALE GENOMIC DNA]</scope>
    <source>
        <strain evidence="2">CG11_big_fil_rev_8_21_14_0_20_39_34</strain>
    </source>
</reference>
<protein>
    <recommendedName>
        <fullName evidence="1">4Fe-4S ferredoxin-type domain-containing protein</fullName>
    </recommendedName>
</protein>
<feature type="domain" description="4Fe-4S ferredoxin-type" evidence="1">
    <location>
        <begin position="2"/>
        <end position="32"/>
    </location>
</feature>
<evidence type="ECO:0000313" key="2">
    <source>
        <dbReference type="EMBL" id="PIR04016.1"/>
    </source>
</evidence>
<evidence type="ECO:0000313" key="3">
    <source>
        <dbReference type="Proteomes" id="UP000229600"/>
    </source>
</evidence>
<dbReference type="PROSITE" id="PS51379">
    <property type="entry name" value="4FE4S_FER_2"/>
    <property type="match status" value="1"/>
</dbReference>
<dbReference type="InterPro" id="IPR017896">
    <property type="entry name" value="4Fe4S_Fe-S-bd"/>
</dbReference>
<name>A0A2H0N7E2_9BACT</name>
<dbReference type="AlphaFoldDB" id="A0A2H0N7E2"/>
<accession>A0A2H0N7E2</accession>
<sequence length="83" mass="9221">MPKVTHDKGECIGCGSCTLYAEHYFEIDKEDDAKAHLIRSTQKGNMEILDIEDFEMEVNIDAARGCPMSCIKVLGDDGRILGE</sequence>
<dbReference type="EMBL" id="PCWN01000007">
    <property type="protein sequence ID" value="PIR04016.1"/>
    <property type="molecule type" value="Genomic_DNA"/>
</dbReference>
<dbReference type="Proteomes" id="UP000229600">
    <property type="component" value="Unassembled WGS sequence"/>
</dbReference>
<organism evidence="2 3">
    <name type="scientific">Candidatus Magasanikbacteria bacterium CG11_big_fil_rev_8_21_14_0_20_39_34</name>
    <dbReference type="NCBI Taxonomy" id="1974653"/>
    <lineage>
        <taxon>Bacteria</taxon>
        <taxon>Candidatus Magasanikiibacteriota</taxon>
    </lineage>
</organism>
<proteinExistence type="predicted"/>
<dbReference type="SUPFAM" id="SSF54862">
    <property type="entry name" value="4Fe-4S ferredoxins"/>
    <property type="match status" value="1"/>
</dbReference>
<gene>
    <name evidence="2" type="ORF">COV59_02420</name>
</gene>
<comment type="caution">
    <text evidence="2">The sequence shown here is derived from an EMBL/GenBank/DDBJ whole genome shotgun (WGS) entry which is preliminary data.</text>
</comment>
<dbReference type="Gene3D" id="3.30.70.20">
    <property type="match status" value="1"/>
</dbReference>